<evidence type="ECO:0000313" key="2">
    <source>
        <dbReference type="EMBL" id="KAF7377463.1"/>
    </source>
</evidence>
<dbReference type="InterPro" id="IPR011008">
    <property type="entry name" value="Dimeric_a/b-barrel"/>
</dbReference>
<dbReference type="EMBL" id="JACAZH010000001">
    <property type="protein sequence ID" value="KAF7377463.1"/>
    <property type="molecule type" value="Genomic_DNA"/>
</dbReference>
<dbReference type="Gene3D" id="3.30.70.100">
    <property type="match status" value="1"/>
</dbReference>
<proteinExistence type="predicted"/>
<dbReference type="InterPro" id="IPR013097">
    <property type="entry name" value="Dabb"/>
</dbReference>
<reference evidence="2" key="1">
    <citation type="submission" date="2020-05" db="EMBL/GenBank/DDBJ databases">
        <title>Mycena genomes resolve the evolution of fungal bioluminescence.</title>
        <authorList>
            <person name="Tsai I.J."/>
        </authorList>
    </citation>
    <scope>NUCLEOTIDE SEQUENCE</scope>
    <source>
        <strain evidence="2">160909Yilan</strain>
    </source>
</reference>
<name>A0A8H6ZEC1_9AGAR</name>
<dbReference type="SUPFAM" id="SSF54909">
    <property type="entry name" value="Dimeric alpha+beta barrel"/>
    <property type="match status" value="1"/>
</dbReference>
<sequence>MCIQHFTLAKFRPTATAEQKEDAYLRVSLLLFGAAETIPGIKSFQVGPPISKRGTRGYEFAVIVEFQDMQAFIDFIPHAHHQMLADVINDFSDGKPLSYQIDTTRPCAKL</sequence>
<keyword evidence="3" id="KW-1185">Reference proteome</keyword>
<dbReference type="Proteomes" id="UP000623467">
    <property type="component" value="Unassembled WGS sequence"/>
</dbReference>
<gene>
    <name evidence="2" type="ORF">MSAN_00168100</name>
</gene>
<evidence type="ECO:0000313" key="3">
    <source>
        <dbReference type="Proteomes" id="UP000623467"/>
    </source>
</evidence>
<comment type="caution">
    <text evidence="2">The sequence shown here is derived from an EMBL/GenBank/DDBJ whole genome shotgun (WGS) entry which is preliminary data.</text>
</comment>
<dbReference type="PROSITE" id="PS51502">
    <property type="entry name" value="S_R_A_B_BARREL"/>
    <property type="match status" value="1"/>
</dbReference>
<accession>A0A8H6ZEC1</accession>
<dbReference type="AlphaFoldDB" id="A0A8H6ZEC1"/>
<feature type="domain" description="Stress-response A/B barrel" evidence="1">
    <location>
        <begin position="3"/>
        <end position="101"/>
    </location>
</feature>
<dbReference type="OrthoDB" id="42919at2759"/>
<dbReference type="SMART" id="SM00886">
    <property type="entry name" value="Dabb"/>
    <property type="match status" value="1"/>
</dbReference>
<organism evidence="2 3">
    <name type="scientific">Mycena sanguinolenta</name>
    <dbReference type="NCBI Taxonomy" id="230812"/>
    <lineage>
        <taxon>Eukaryota</taxon>
        <taxon>Fungi</taxon>
        <taxon>Dikarya</taxon>
        <taxon>Basidiomycota</taxon>
        <taxon>Agaricomycotina</taxon>
        <taxon>Agaricomycetes</taxon>
        <taxon>Agaricomycetidae</taxon>
        <taxon>Agaricales</taxon>
        <taxon>Marasmiineae</taxon>
        <taxon>Mycenaceae</taxon>
        <taxon>Mycena</taxon>
    </lineage>
</organism>
<evidence type="ECO:0000259" key="1">
    <source>
        <dbReference type="PROSITE" id="PS51502"/>
    </source>
</evidence>
<dbReference type="Pfam" id="PF07876">
    <property type="entry name" value="Dabb"/>
    <property type="match status" value="1"/>
</dbReference>
<protein>
    <submittedName>
        <fullName evidence="2">Stress-response A/B barrel domain-containing protein</fullName>
    </submittedName>
</protein>